<protein>
    <submittedName>
        <fullName evidence="1">Unnamed protein product</fullName>
    </submittedName>
</protein>
<proteinExistence type="predicted"/>
<gene>
    <name evidence="1" type="ORF">Amon02_001068500</name>
</gene>
<organism evidence="1 2">
    <name type="scientific">Ambrosiozyma monospora</name>
    <name type="common">Yeast</name>
    <name type="synonym">Endomycopsis monosporus</name>
    <dbReference type="NCBI Taxonomy" id="43982"/>
    <lineage>
        <taxon>Eukaryota</taxon>
        <taxon>Fungi</taxon>
        <taxon>Dikarya</taxon>
        <taxon>Ascomycota</taxon>
        <taxon>Saccharomycotina</taxon>
        <taxon>Pichiomycetes</taxon>
        <taxon>Pichiales</taxon>
        <taxon>Pichiaceae</taxon>
        <taxon>Ambrosiozyma</taxon>
    </lineage>
</organism>
<dbReference type="EMBL" id="BSXS01010940">
    <property type="protein sequence ID" value="GME99319.1"/>
    <property type="molecule type" value="Genomic_DNA"/>
</dbReference>
<reference evidence="1" key="1">
    <citation type="submission" date="2023-04" db="EMBL/GenBank/DDBJ databases">
        <title>Ambrosiozyma monospora NBRC 10751.</title>
        <authorList>
            <person name="Ichikawa N."/>
            <person name="Sato H."/>
            <person name="Tonouchi N."/>
        </authorList>
    </citation>
    <scope>NUCLEOTIDE SEQUENCE</scope>
    <source>
        <strain evidence="1">NBRC 10751</strain>
    </source>
</reference>
<evidence type="ECO:0000313" key="2">
    <source>
        <dbReference type="Proteomes" id="UP001165064"/>
    </source>
</evidence>
<accession>A0ACB5U3A6</accession>
<name>A0ACB5U3A6_AMBMO</name>
<keyword evidence="2" id="KW-1185">Reference proteome</keyword>
<evidence type="ECO:0000313" key="1">
    <source>
        <dbReference type="EMBL" id="GME99319.1"/>
    </source>
</evidence>
<sequence length="311" mass="33886">MLAKTKLQVLVPRLSFTRQLSVTRISLNTKQHTQIPPINTNISSQSKSNSNRSTWTSAALFLFGSLVGASYVSYKVAGNPPSFLFPQSSITPLNEVIPPQYGDPTEAIAEITKLLGPEKVTNTKSDLDQHSDTYWSTHHATASQRPDLVVFPETTEEVSQVLKICHKFKVPVVPFTGGTSLEGHFIPTRQGICVDLTRMQNIVKLHKDDLDVVVQSAVGWEDLRDYLDDYGLMFGPDPGPGACIGGMIGTSCSGTNAARYGTMRENVLGLTVVLADGTIIKTKQRPRKSSAGYNLTGLFIGSEGTLAWNCR</sequence>
<comment type="caution">
    <text evidence="1">The sequence shown here is derived from an EMBL/GenBank/DDBJ whole genome shotgun (WGS) entry which is preliminary data.</text>
</comment>
<dbReference type="Proteomes" id="UP001165064">
    <property type="component" value="Unassembled WGS sequence"/>
</dbReference>